<protein>
    <submittedName>
        <fullName evidence="3">Metal-sensing transcriptional repressor</fullName>
    </submittedName>
</protein>
<evidence type="ECO:0000313" key="3">
    <source>
        <dbReference type="EMBL" id="HJD49283.1"/>
    </source>
</evidence>
<comment type="similarity">
    <text evidence="1">Belongs to the CsoR family.</text>
</comment>
<dbReference type="GO" id="GO:0003677">
    <property type="term" value="F:DNA binding"/>
    <property type="evidence" value="ECO:0007669"/>
    <property type="project" value="InterPro"/>
</dbReference>
<comment type="caution">
    <text evidence="3">The sequence shown here is derived from an EMBL/GenBank/DDBJ whole genome shotgun (WGS) entry which is preliminary data.</text>
</comment>
<organism evidence="3 4">
    <name type="scientific">Candidatus Corynebacterium intestinavium</name>
    <dbReference type="NCBI Taxonomy" id="2838531"/>
    <lineage>
        <taxon>Bacteria</taxon>
        <taxon>Bacillati</taxon>
        <taxon>Actinomycetota</taxon>
        <taxon>Actinomycetes</taxon>
        <taxon>Mycobacteriales</taxon>
        <taxon>Corynebacteriaceae</taxon>
        <taxon>Corynebacterium</taxon>
    </lineage>
</organism>
<keyword evidence="2" id="KW-0186">Copper</keyword>
<sequence>MKLEPEDVAAATRRLKRARGQLDAVIRMLEEGVDCEEVVPQITAAATAVRRAGYLVIAEGMTKCLTQADRDEQQEQQLQKMLLSLA</sequence>
<dbReference type="PANTHER" id="PTHR33677">
    <property type="entry name" value="TRANSCRIPTIONAL REPRESSOR FRMR-RELATED"/>
    <property type="match status" value="1"/>
</dbReference>
<dbReference type="InterPro" id="IPR003735">
    <property type="entry name" value="Metal_Tscrpt_repr"/>
</dbReference>
<reference evidence="3" key="2">
    <citation type="submission" date="2021-04" db="EMBL/GenBank/DDBJ databases">
        <authorList>
            <person name="Gilroy R."/>
        </authorList>
    </citation>
    <scope>NUCLEOTIDE SEQUENCE</scope>
    <source>
        <strain evidence="3">5925</strain>
    </source>
</reference>
<dbReference type="PANTHER" id="PTHR33677:SF5">
    <property type="entry name" value="TRANSCRIPTIONAL REPRESSOR FRMR"/>
    <property type="match status" value="1"/>
</dbReference>
<accession>A0A9D2ZQZ9</accession>
<reference evidence="3" key="1">
    <citation type="journal article" date="2021" name="PeerJ">
        <title>Extensive microbial diversity within the chicken gut microbiome revealed by metagenomics and culture.</title>
        <authorList>
            <person name="Gilroy R."/>
            <person name="Ravi A."/>
            <person name="Getino M."/>
            <person name="Pursley I."/>
            <person name="Horton D.L."/>
            <person name="Alikhan N.F."/>
            <person name="Baker D."/>
            <person name="Gharbi K."/>
            <person name="Hall N."/>
            <person name="Watson M."/>
            <person name="Adriaenssens E.M."/>
            <person name="Foster-Nyarko E."/>
            <person name="Jarju S."/>
            <person name="Secka A."/>
            <person name="Antonio M."/>
            <person name="Oren A."/>
            <person name="Chaudhuri R.R."/>
            <person name="La Ragione R."/>
            <person name="Hildebrand F."/>
            <person name="Pallen M.J."/>
        </authorList>
    </citation>
    <scope>NUCLEOTIDE SEQUENCE</scope>
    <source>
        <strain evidence="3">5925</strain>
    </source>
</reference>
<proteinExistence type="inferred from homology"/>
<dbReference type="GO" id="GO:0045892">
    <property type="term" value="P:negative regulation of DNA-templated transcription"/>
    <property type="evidence" value="ECO:0007669"/>
    <property type="project" value="UniProtKB-ARBA"/>
</dbReference>
<evidence type="ECO:0000256" key="1">
    <source>
        <dbReference type="ARBA" id="ARBA00005428"/>
    </source>
</evidence>
<evidence type="ECO:0000313" key="4">
    <source>
        <dbReference type="Proteomes" id="UP000823907"/>
    </source>
</evidence>
<dbReference type="Gene3D" id="1.20.58.1000">
    <property type="entry name" value="Metal-sensitive repressor, helix protomer"/>
    <property type="match status" value="1"/>
</dbReference>
<name>A0A9D2ZQZ9_9CORY</name>
<dbReference type="Pfam" id="PF02583">
    <property type="entry name" value="Trns_repr_metal"/>
    <property type="match status" value="1"/>
</dbReference>
<dbReference type="Proteomes" id="UP000823907">
    <property type="component" value="Unassembled WGS sequence"/>
</dbReference>
<gene>
    <name evidence="3" type="ORF">H9907_04125</name>
</gene>
<evidence type="ECO:0000256" key="2">
    <source>
        <dbReference type="ARBA" id="ARBA00023008"/>
    </source>
</evidence>
<dbReference type="AlphaFoldDB" id="A0A9D2ZQZ9"/>
<dbReference type="EMBL" id="DWUR01000068">
    <property type="protein sequence ID" value="HJD49283.1"/>
    <property type="molecule type" value="Genomic_DNA"/>
</dbReference>
<dbReference type="InterPro" id="IPR038390">
    <property type="entry name" value="Metal_Tscrpt_repr_sf"/>
</dbReference>
<dbReference type="GO" id="GO:0046872">
    <property type="term" value="F:metal ion binding"/>
    <property type="evidence" value="ECO:0007669"/>
    <property type="project" value="InterPro"/>
</dbReference>